<dbReference type="InterPro" id="IPR002213">
    <property type="entry name" value="UDP_glucos_trans"/>
</dbReference>
<dbReference type="Pfam" id="PF06722">
    <property type="entry name" value="EryCIII-like_C"/>
    <property type="match status" value="1"/>
</dbReference>
<keyword evidence="3 5" id="KW-0808">Transferase</keyword>
<dbReference type="GO" id="GO:0008194">
    <property type="term" value="F:UDP-glycosyltransferase activity"/>
    <property type="evidence" value="ECO:0007669"/>
    <property type="project" value="InterPro"/>
</dbReference>
<keyword evidence="2 5" id="KW-0328">Glycosyltransferase</keyword>
<dbReference type="InterPro" id="IPR006326">
    <property type="entry name" value="UDPGT_MGT-like"/>
</dbReference>
<dbReference type="InterPro" id="IPR050271">
    <property type="entry name" value="UDP-glycosyltransferase"/>
</dbReference>
<dbReference type="Gene3D" id="3.40.50.2000">
    <property type="entry name" value="Glycogen Phosphorylase B"/>
    <property type="match status" value="2"/>
</dbReference>
<dbReference type="SUPFAM" id="SSF53756">
    <property type="entry name" value="UDP-Glycosyltransferase/glycogen phosphorylase"/>
    <property type="match status" value="1"/>
</dbReference>
<evidence type="ECO:0000256" key="1">
    <source>
        <dbReference type="ARBA" id="ARBA00009995"/>
    </source>
</evidence>
<dbReference type="Proteomes" id="UP000191554">
    <property type="component" value="Unassembled WGS sequence"/>
</dbReference>
<keyword evidence="6" id="KW-1185">Reference proteome</keyword>
<dbReference type="OrthoDB" id="6620093at2"/>
<dbReference type="STRING" id="48256.CLHUN_22700"/>
<dbReference type="RefSeq" id="WP_080064708.1">
    <property type="nucleotide sequence ID" value="NZ_MZGX01000014.1"/>
</dbReference>
<dbReference type="PANTHER" id="PTHR48043:SF145">
    <property type="entry name" value="FI06409P-RELATED"/>
    <property type="match status" value="1"/>
</dbReference>
<evidence type="ECO:0000313" key="6">
    <source>
        <dbReference type="Proteomes" id="UP000191554"/>
    </source>
</evidence>
<dbReference type="GO" id="GO:0016758">
    <property type="term" value="F:hexosyltransferase activity"/>
    <property type="evidence" value="ECO:0007669"/>
    <property type="project" value="InterPro"/>
</dbReference>
<sequence>MSHVLFINVFGHGHINPTIGLVEELLERGEKVTYIAGEEFRSRIENLGAVFIGYKNFNELEFNNGDIGLTEMEPQLMEIARVYIGIIETVFSIEERFDCIIYDLLFFLGAEIAKVLKVPAISSNSTFAINDKTNYLSDFFARFGPAVKRLLNNPGFTPVVRHLWDKYGIEVPDLFSLHSLKNDINIVYTSKYFQICGNSFDESYKFIGPSIPDRREPMEPALLEHHRSKTIYISLGTIFNRSVEFYKSCLAAFGDMDARIIMSVGRNINMESFRDIPENFVIMDHVPQLEVLKHADLFITHGGMNSANESLYYSVPLIAVPHFFDQPIVAYRVAELGAGIVIEKDKVSPERLKEAAVSIFSNRGYRQNSEKAGKTLRAAGGYKRGVDEILNIINSRKLNGDLILR</sequence>
<comment type="caution">
    <text evidence="5">The sequence shown here is derived from an EMBL/GenBank/DDBJ whole genome shotgun (WGS) entry which is preliminary data.</text>
</comment>
<dbReference type="NCBIfam" id="TIGR01426">
    <property type="entry name" value="MGT"/>
    <property type="match status" value="1"/>
</dbReference>
<evidence type="ECO:0000259" key="4">
    <source>
        <dbReference type="Pfam" id="PF06722"/>
    </source>
</evidence>
<dbReference type="EMBL" id="MZGX01000014">
    <property type="protein sequence ID" value="OPX43790.1"/>
    <property type="molecule type" value="Genomic_DNA"/>
</dbReference>
<name>A0A1V4SIU7_RUMHU</name>
<protein>
    <submittedName>
        <fullName evidence="5">Oleandomycin glycosyltransferase</fullName>
        <ecNumber evidence="5">2.4.1.-</ecNumber>
    </submittedName>
</protein>
<dbReference type="FunFam" id="3.40.50.2000:FF:000072">
    <property type="entry name" value="Glycosyl transferase"/>
    <property type="match status" value="1"/>
</dbReference>
<dbReference type="PANTHER" id="PTHR48043">
    <property type="entry name" value="EG:EG0003.4 PROTEIN-RELATED"/>
    <property type="match status" value="1"/>
</dbReference>
<organism evidence="5 6">
    <name type="scientific">Ruminiclostridium hungatei</name>
    <name type="common">Clostridium hungatei</name>
    <dbReference type="NCBI Taxonomy" id="48256"/>
    <lineage>
        <taxon>Bacteria</taxon>
        <taxon>Bacillati</taxon>
        <taxon>Bacillota</taxon>
        <taxon>Clostridia</taxon>
        <taxon>Eubacteriales</taxon>
        <taxon>Oscillospiraceae</taxon>
        <taxon>Ruminiclostridium</taxon>
    </lineage>
</organism>
<proteinExistence type="inferred from homology"/>
<reference evidence="5 6" key="1">
    <citation type="submission" date="2017-03" db="EMBL/GenBank/DDBJ databases">
        <title>Genome sequence of Clostridium hungatei DSM 14427.</title>
        <authorList>
            <person name="Poehlein A."/>
            <person name="Daniel R."/>
        </authorList>
    </citation>
    <scope>NUCLEOTIDE SEQUENCE [LARGE SCALE GENOMIC DNA]</scope>
    <source>
        <strain evidence="5 6">DSM 14427</strain>
    </source>
</reference>
<gene>
    <name evidence="5" type="primary">oleD</name>
    <name evidence="5" type="ORF">CLHUN_22700</name>
</gene>
<feature type="domain" description="Erythromycin biosynthesis protein CIII-like C-terminal" evidence="4">
    <location>
        <begin position="249"/>
        <end position="372"/>
    </location>
</feature>
<dbReference type="CDD" id="cd03784">
    <property type="entry name" value="GT1_Gtf-like"/>
    <property type="match status" value="1"/>
</dbReference>
<dbReference type="InterPro" id="IPR010610">
    <property type="entry name" value="EryCIII-like_C"/>
</dbReference>
<evidence type="ECO:0000313" key="5">
    <source>
        <dbReference type="EMBL" id="OPX43790.1"/>
    </source>
</evidence>
<evidence type="ECO:0000256" key="2">
    <source>
        <dbReference type="ARBA" id="ARBA00022676"/>
    </source>
</evidence>
<comment type="similarity">
    <text evidence="1">Belongs to the UDP-glycosyltransferase family.</text>
</comment>
<dbReference type="EC" id="2.4.1.-" evidence="5"/>
<evidence type="ECO:0000256" key="3">
    <source>
        <dbReference type="ARBA" id="ARBA00022679"/>
    </source>
</evidence>
<dbReference type="AlphaFoldDB" id="A0A1V4SIU7"/>
<accession>A0A1V4SIU7</accession>